<evidence type="ECO:0000256" key="2">
    <source>
        <dbReference type="ARBA" id="ARBA00023122"/>
    </source>
</evidence>
<protein>
    <submittedName>
        <fullName evidence="5">CBS domain-containing protein</fullName>
    </submittedName>
</protein>
<dbReference type="Pfam" id="PF03471">
    <property type="entry name" value="CorC_HlyC"/>
    <property type="match status" value="1"/>
</dbReference>
<dbReference type="Gene3D" id="3.30.465.10">
    <property type="match status" value="1"/>
</dbReference>
<evidence type="ECO:0000313" key="6">
    <source>
        <dbReference type="Proteomes" id="UP000190657"/>
    </source>
</evidence>
<dbReference type="InterPro" id="IPR044751">
    <property type="entry name" value="Ion_transp-like_CBS"/>
</dbReference>
<dbReference type="PROSITE" id="PS51371">
    <property type="entry name" value="CBS"/>
    <property type="match status" value="2"/>
</dbReference>
<dbReference type="OrthoDB" id="9798188at2"/>
<keyword evidence="1" id="KW-0677">Repeat</keyword>
<dbReference type="FunFam" id="3.10.580.10:FF:000002">
    <property type="entry name" value="Magnesium/cobalt efflux protein CorC"/>
    <property type="match status" value="1"/>
</dbReference>
<dbReference type="EMBL" id="FUWW01000018">
    <property type="protein sequence ID" value="SJZ73609.1"/>
    <property type="molecule type" value="Genomic_DNA"/>
</dbReference>
<dbReference type="SUPFAM" id="SSF56176">
    <property type="entry name" value="FAD-binding/transporter-associated domain-like"/>
    <property type="match status" value="1"/>
</dbReference>
<dbReference type="InterPro" id="IPR005170">
    <property type="entry name" value="Transptr-assoc_dom"/>
</dbReference>
<evidence type="ECO:0000259" key="4">
    <source>
        <dbReference type="PROSITE" id="PS51371"/>
    </source>
</evidence>
<dbReference type="Pfam" id="PF00571">
    <property type="entry name" value="CBS"/>
    <property type="match status" value="2"/>
</dbReference>
<dbReference type="InterPro" id="IPR046342">
    <property type="entry name" value="CBS_dom_sf"/>
</dbReference>
<feature type="domain" description="CBS" evidence="4">
    <location>
        <begin position="120"/>
        <end position="177"/>
    </location>
</feature>
<dbReference type="Gene3D" id="3.10.580.10">
    <property type="entry name" value="CBS-domain"/>
    <property type="match status" value="1"/>
</dbReference>
<dbReference type="CDD" id="cd04590">
    <property type="entry name" value="CBS_pair_CorC_HlyC_assoc"/>
    <property type="match status" value="1"/>
</dbReference>
<evidence type="ECO:0000256" key="1">
    <source>
        <dbReference type="ARBA" id="ARBA00022737"/>
    </source>
</evidence>
<dbReference type="InterPro" id="IPR016169">
    <property type="entry name" value="FAD-bd_PCMH_sub2"/>
</dbReference>
<dbReference type="GO" id="GO:0005886">
    <property type="term" value="C:plasma membrane"/>
    <property type="evidence" value="ECO:0007669"/>
    <property type="project" value="TreeGrafter"/>
</dbReference>
<dbReference type="PANTHER" id="PTHR22777:SF17">
    <property type="entry name" value="UPF0053 PROTEIN SLL0260"/>
    <property type="match status" value="1"/>
</dbReference>
<proteinExistence type="predicted"/>
<dbReference type="InterPro" id="IPR000644">
    <property type="entry name" value="CBS_dom"/>
</dbReference>
<dbReference type="GO" id="GO:0050660">
    <property type="term" value="F:flavin adenine dinucleotide binding"/>
    <property type="evidence" value="ECO:0007669"/>
    <property type="project" value="InterPro"/>
</dbReference>
<dbReference type="SMART" id="SM01091">
    <property type="entry name" value="CorC_HlyC"/>
    <property type="match status" value="1"/>
</dbReference>
<keyword evidence="2 3" id="KW-0129">CBS domain</keyword>
<dbReference type="PANTHER" id="PTHR22777">
    <property type="entry name" value="HEMOLYSIN-RELATED"/>
    <property type="match status" value="1"/>
</dbReference>
<dbReference type="SUPFAM" id="SSF54631">
    <property type="entry name" value="CBS-domain pair"/>
    <property type="match status" value="1"/>
</dbReference>
<evidence type="ECO:0000313" key="5">
    <source>
        <dbReference type="EMBL" id="SJZ73609.1"/>
    </source>
</evidence>
<gene>
    <name evidence="5" type="ORF">SAMN02745114_01461</name>
</gene>
<dbReference type="SMART" id="SM00116">
    <property type="entry name" value="CBS"/>
    <property type="match status" value="2"/>
</dbReference>
<accession>A0A1T4N2P8</accession>
<dbReference type="STRING" id="290054.SAMN02745114_01461"/>
<evidence type="ECO:0000256" key="3">
    <source>
        <dbReference type="PROSITE-ProRule" id="PRU00703"/>
    </source>
</evidence>
<feature type="domain" description="CBS" evidence="4">
    <location>
        <begin position="54"/>
        <end position="113"/>
    </location>
</feature>
<keyword evidence="6" id="KW-1185">Reference proteome</keyword>
<dbReference type="RefSeq" id="WP_078768920.1">
    <property type="nucleotide sequence ID" value="NZ_FUWW01000018.1"/>
</dbReference>
<dbReference type="Proteomes" id="UP000190657">
    <property type="component" value="Unassembled WGS sequence"/>
</dbReference>
<name>A0A1T4N2P8_9FIRM</name>
<sequence length="273" mass="30545">MAIGSLKRLFKKESSTEEEIKQLVDDDEGELEKSTRDIINNLFEFHDTNVGDIMTHRTDIAAVEITEEIIDVVKLAIDEGFSRIPIYEEDLDNIKGIVYVKDLLKFVGTEIPKGEKIEDYIRTPLFVPETIPCGKLFAQMTETHIQLAIVVDEYGGTAGLVTMEDIIEELVGEIEDEYDDEEQSVTKIDDDTFVFDGACDIEDAEEALGVDLPEGDYNTVAGFVINRLGAVPSEESKGEAVEYGGVRFTVLEVTDRKIDSIKAEVYDRTNNND</sequence>
<reference evidence="6" key="1">
    <citation type="submission" date="2017-02" db="EMBL/GenBank/DDBJ databases">
        <authorList>
            <person name="Varghese N."/>
            <person name="Submissions S."/>
        </authorList>
    </citation>
    <scope>NUCLEOTIDE SEQUENCE [LARGE SCALE GENOMIC DNA]</scope>
    <source>
        <strain evidence="6">ATCC 51222</strain>
    </source>
</reference>
<organism evidence="5 6">
    <name type="scientific">Eubacterium coprostanoligenes</name>
    <dbReference type="NCBI Taxonomy" id="290054"/>
    <lineage>
        <taxon>Bacteria</taxon>
        <taxon>Bacillati</taxon>
        <taxon>Bacillota</taxon>
        <taxon>Clostridia</taxon>
        <taxon>Eubacteriales</taxon>
        <taxon>Eubacteriaceae</taxon>
        <taxon>Eubacterium</taxon>
    </lineage>
</organism>
<dbReference type="AlphaFoldDB" id="A0A1T4N2P8"/>
<dbReference type="InterPro" id="IPR036318">
    <property type="entry name" value="FAD-bd_PCMH-like_sf"/>
</dbReference>